<evidence type="ECO:0000313" key="1">
    <source>
        <dbReference type="EMBL" id="CAF3309291.1"/>
    </source>
</evidence>
<evidence type="ECO:0000313" key="8">
    <source>
        <dbReference type="EMBL" id="CAF4933060.1"/>
    </source>
</evidence>
<sequence length="78" mass="9064">MNAADFVDIDNDTPAYNEWFDQCEQLVLCEIKGQDDDYNDDDQILTESPPKLTEAMEMIRKLHLLAITQQPQLHQLIN</sequence>
<dbReference type="Proteomes" id="UP000663833">
    <property type="component" value="Unassembled WGS sequence"/>
</dbReference>
<evidence type="ECO:0000313" key="5">
    <source>
        <dbReference type="EMBL" id="CAF4544073.1"/>
    </source>
</evidence>
<dbReference type="EMBL" id="CAJOBO010005422">
    <property type="protein sequence ID" value="CAF4544073.1"/>
    <property type="molecule type" value="Genomic_DNA"/>
</dbReference>
<keyword evidence="10" id="KW-1185">Reference proteome</keyword>
<evidence type="ECO:0000313" key="3">
    <source>
        <dbReference type="EMBL" id="CAF3372868.1"/>
    </source>
</evidence>
<dbReference type="AlphaFoldDB" id="A0A817SYC0"/>
<dbReference type="Proteomes" id="UP000663862">
    <property type="component" value="Unassembled WGS sequence"/>
</dbReference>
<evidence type="ECO:0000313" key="4">
    <source>
        <dbReference type="EMBL" id="CAF4350806.1"/>
    </source>
</evidence>
<dbReference type="EMBL" id="CAJNXB010003456">
    <property type="protein sequence ID" value="CAF3314680.1"/>
    <property type="molecule type" value="Genomic_DNA"/>
</dbReference>
<dbReference type="EMBL" id="CAJOBR010020808">
    <property type="protein sequence ID" value="CAF4933060.1"/>
    <property type="molecule type" value="Genomic_DNA"/>
</dbReference>
<name>A0A817SYC0_9BILA</name>
<evidence type="ECO:0000313" key="6">
    <source>
        <dbReference type="EMBL" id="CAF4568305.1"/>
    </source>
</evidence>
<dbReference type="EMBL" id="CAJOBP010011749">
    <property type="protein sequence ID" value="CAF4568305.1"/>
    <property type="molecule type" value="Genomic_DNA"/>
</dbReference>
<organism evidence="1 9">
    <name type="scientific">Rotaria socialis</name>
    <dbReference type="NCBI Taxonomy" id="392032"/>
    <lineage>
        <taxon>Eukaryota</taxon>
        <taxon>Metazoa</taxon>
        <taxon>Spiralia</taxon>
        <taxon>Gnathifera</taxon>
        <taxon>Rotifera</taxon>
        <taxon>Eurotatoria</taxon>
        <taxon>Bdelloidea</taxon>
        <taxon>Philodinida</taxon>
        <taxon>Philodinidae</taxon>
        <taxon>Rotaria</taxon>
    </lineage>
</organism>
<evidence type="ECO:0000313" key="9">
    <source>
        <dbReference type="Proteomes" id="UP000663833"/>
    </source>
</evidence>
<dbReference type="Proteomes" id="UP000663825">
    <property type="component" value="Unassembled WGS sequence"/>
</dbReference>
<dbReference type="EMBL" id="CAJOBS010002853">
    <property type="protein sequence ID" value="CAF4836969.1"/>
    <property type="molecule type" value="Genomic_DNA"/>
</dbReference>
<dbReference type="EMBL" id="CAJOBQ010000419">
    <property type="protein sequence ID" value="CAF4350806.1"/>
    <property type="molecule type" value="Genomic_DNA"/>
</dbReference>
<proteinExistence type="predicted"/>
<evidence type="ECO:0000313" key="10">
    <source>
        <dbReference type="Proteomes" id="UP000663873"/>
    </source>
</evidence>
<dbReference type="Proteomes" id="UP000663869">
    <property type="component" value="Unassembled WGS sequence"/>
</dbReference>
<reference evidence="1" key="1">
    <citation type="submission" date="2021-02" db="EMBL/GenBank/DDBJ databases">
        <authorList>
            <person name="Nowell W R."/>
        </authorList>
    </citation>
    <scope>NUCLEOTIDE SEQUENCE</scope>
</reference>
<dbReference type="EMBL" id="CAJNYD010000990">
    <property type="protein sequence ID" value="CAF3309291.1"/>
    <property type="molecule type" value="Genomic_DNA"/>
</dbReference>
<dbReference type="OrthoDB" id="10058763at2759"/>
<evidence type="ECO:0000313" key="7">
    <source>
        <dbReference type="EMBL" id="CAF4836969.1"/>
    </source>
</evidence>
<gene>
    <name evidence="3" type="ORF">FME351_LOCUS6509</name>
    <name evidence="5" type="ORF">HFQ381_LOCUS30496</name>
    <name evidence="1" type="ORF">LUA448_LOCUS8821</name>
    <name evidence="8" type="ORF">QYT958_LOCUS32165</name>
    <name evidence="2" type="ORF">TIS948_LOCUS19609</name>
    <name evidence="7" type="ORF">TOA249_LOCUS25739</name>
    <name evidence="4" type="ORF">TSG867_LOCUS9527</name>
    <name evidence="6" type="ORF">UJA718_LOCUS30218</name>
</gene>
<comment type="caution">
    <text evidence="1">The sequence shown here is derived from an EMBL/GenBank/DDBJ whole genome shotgun (WGS) entry which is preliminary data.</text>
</comment>
<dbReference type="Proteomes" id="UP000663838">
    <property type="component" value="Unassembled WGS sequence"/>
</dbReference>
<evidence type="ECO:0000313" key="2">
    <source>
        <dbReference type="EMBL" id="CAF3314680.1"/>
    </source>
</evidence>
<accession>A0A817SYC0</accession>
<dbReference type="EMBL" id="CAJNYU010000545">
    <property type="protein sequence ID" value="CAF3372868.1"/>
    <property type="molecule type" value="Genomic_DNA"/>
</dbReference>
<dbReference type="Proteomes" id="UP000663851">
    <property type="component" value="Unassembled WGS sequence"/>
</dbReference>
<dbReference type="Proteomes" id="UP000663873">
    <property type="component" value="Unassembled WGS sequence"/>
</dbReference>
<dbReference type="Proteomes" id="UP000663848">
    <property type="component" value="Unassembled WGS sequence"/>
</dbReference>
<protein>
    <submittedName>
        <fullName evidence="1">Uncharacterized protein</fullName>
    </submittedName>
</protein>